<feature type="transmembrane region" description="Helical" evidence="9">
    <location>
        <begin position="206"/>
        <end position="227"/>
    </location>
</feature>
<evidence type="ECO:0000313" key="12">
    <source>
        <dbReference type="Proteomes" id="UP000324767"/>
    </source>
</evidence>
<evidence type="ECO:0000256" key="1">
    <source>
        <dbReference type="ARBA" id="ARBA00004141"/>
    </source>
</evidence>
<dbReference type="PANTHER" id="PTHR11972">
    <property type="entry name" value="NADPH OXIDASE"/>
    <property type="match status" value="1"/>
</dbReference>
<dbReference type="InterPro" id="IPR013130">
    <property type="entry name" value="Fe3_Rdtase_TM_dom"/>
</dbReference>
<keyword evidence="7 9" id="KW-0472">Membrane</keyword>
<evidence type="ECO:0000256" key="7">
    <source>
        <dbReference type="ARBA" id="ARBA00023136"/>
    </source>
</evidence>
<evidence type="ECO:0000256" key="5">
    <source>
        <dbReference type="ARBA" id="ARBA00023002"/>
    </source>
</evidence>
<evidence type="ECO:0000313" key="11">
    <source>
        <dbReference type="EMBL" id="KAA6413591.1"/>
    </source>
</evidence>
<dbReference type="GO" id="GO:0005886">
    <property type="term" value="C:plasma membrane"/>
    <property type="evidence" value="ECO:0007669"/>
    <property type="project" value="TreeGrafter"/>
</dbReference>
<feature type="transmembrane region" description="Helical" evidence="9">
    <location>
        <begin position="123"/>
        <end position="144"/>
    </location>
</feature>
<name>A0A5M8PX17_9LECA</name>
<protein>
    <submittedName>
        <fullName evidence="11">Ferric reductase like transmembrane component like</fullName>
    </submittedName>
</protein>
<evidence type="ECO:0000256" key="9">
    <source>
        <dbReference type="SAM" id="Phobius"/>
    </source>
</evidence>
<evidence type="ECO:0000256" key="6">
    <source>
        <dbReference type="ARBA" id="ARBA00023065"/>
    </source>
</evidence>
<feature type="compositionally biased region" description="Polar residues" evidence="8">
    <location>
        <begin position="1"/>
        <end position="10"/>
    </location>
</feature>
<feature type="region of interest" description="Disordered" evidence="8">
    <location>
        <begin position="1"/>
        <end position="25"/>
    </location>
</feature>
<keyword evidence="4 9" id="KW-1133">Transmembrane helix</keyword>
<dbReference type="OrthoDB" id="10006946at2759"/>
<dbReference type="GO" id="GO:0006811">
    <property type="term" value="P:monoatomic ion transport"/>
    <property type="evidence" value="ECO:0007669"/>
    <property type="project" value="UniProtKB-KW"/>
</dbReference>
<evidence type="ECO:0000259" key="10">
    <source>
        <dbReference type="Pfam" id="PF01794"/>
    </source>
</evidence>
<evidence type="ECO:0000256" key="4">
    <source>
        <dbReference type="ARBA" id="ARBA00022989"/>
    </source>
</evidence>
<evidence type="ECO:0000256" key="3">
    <source>
        <dbReference type="ARBA" id="ARBA00022982"/>
    </source>
</evidence>
<feature type="transmembrane region" description="Helical" evidence="9">
    <location>
        <begin position="164"/>
        <end position="185"/>
    </location>
</feature>
<feature type="transmembrane region" description="Helical" evidence="9">
    <location>
        <begin position="298"/>
        <end position="322"/>
    </location>
</feature>
<organism evidence="11 12">
    <name type="scientific">Lasallia pustulata</name>
    <dbReference type="NCBI Taxonomy" id="136370"/>
    <lineage>
        <taxon>Eukaryota</taxon>
        <taxon>Fungi</taxon>
        <taxon>Dikarya</taxon>
        <taxon>Ascomycota</taxon>
        <taxon>Pezizomycotina</taxon>
        <taxon>Lecanoromycetes</taxon>
        <taxon>OSLEUM clade</taxon>
        <taxon>Umbilicariomycetidae</taxon>
        <taxon>Umbilicariales</taxon>
        <taxon>Umbilicariaceae</taxon>
        <taxon>Lasallia</taxon>
    </lineage>
</organism>
<dbReference type="InterPro" id="IPR050369">
    <property type="entry name" value="RBOH/FRE"/>
</dbReference>
<feature type="transmembrane region" description="Helical" evidence="9">
    <location>
        <begin position="264"/>
        <end position="286"/>
    </location>
</feature>
<evidence type="ECO:0000256" key="8">
    <source>
        <dbReference type="SAM" id="MobiDB-lite"/>
    </source>
</evidence>
<evidence type="ECO:0000256" key="2">
    <source>
        <dbReference type="ARBA" id="ARBA00022692"/>
    </source>
</evidence>
<dbReference type="EMBL" id="VXIT01000004">
    <property type="protein sequence ID" value="KAA6413591.1"/>
    <property type="molecule type" value="Genomic_DNA"/>
</dbReference>
<dbReference type="AlphaFoldDB" id="A0A5M8PX17"/>
<keyword evidence="6" id="KW-0813">Transport</keyword>
<keyword evidence="6" id="KW-0406">Ion transport</keyword>
<gene>
    <name evidence="11" type="ORF">FRX48_03337</name>
</gene>
<feature type="transmembrane region" description="Helical" evidence="9">
    <location>
        <begin position="71"/>
        <end position="94"/>
    </location>
</feature>
<feature type="domain" description="Ferric oxidoreductase" evidence="10">
    <location>
        <begin position="170"/>
        <end position="314"/>
    </location>
</feature>
<accession>A0A5M8PX17</accession>
<dbReference type="Proteomes" id="UP000324767">
    <property type="component" value="Unassembled WGS sequence"/>
</dbReference>
<keyword evidence="3" id="KW-0249">Electron transport</keyword>
<dbReference type="GO" id="GO:0016175">
    <property type="term" value="F:superoxide-generating NAD(P)H oxidase activity"/>
    <property type="evidence" value="ECO:0007669"/>
    <property type="project" value="TreeGrafter"/>
</dbReference>
<reference evidence="11 12" key="1">
    <citation type="submission" date="2019-09" db="EMBL/GenBank/DDBJ databases">
        <title>The hologenome of the rock-dwelling lichen Lasallia pustulata.</title>
        <authorList>
            <person name="Greshake Tzovaras B."/>
            <person name="Segers F."/>
            <person name="Bicker A."/>
            <person name="Dal Grande F."/>
            <person name="Otte J."/>
            <person name="Hankeln T."/>
            <person name="Schmitt I."/>
            <person name="Ebersberger I."/>
        </authorList>
    </citation>
    <scope>NUCLEOTIDE SEQUENCE [LARGE SCALE GENOMIC DNA]</scope>
    <source>
        <strain evidence="11">A1-1</strain>
    </source>
</reference>
<feature type="transmembrane region" description="Helical" evidence="9">
    <location>
        <begin position="31"/>
        <end position="51"/>
    </location>
</feature>
<comment type="caution">
    <text evidence="11">The sequence shown here is derived from an EMBL/GenBank/DDBJ whole genome shotgun (WGS) entry which is preliminary data.</text>
</comment>
<keyword evidence="5" id="KW-0560">Oxidoreductase</keyword>
<comment type="subcellular location">
    <subcellularLocation>
        <location evidence="1">Membrane</location>
        <topology evidence="1">Multi-pass membrane protein</topology>
    </subcellularLocation>
</comment>
<dbReference type="SUPFAM" id="SSF52343">
    <property type="entry name" value="Ferredoxin reductase-like, C-terminal NADP-linked domain"/>
    <property type="match status" value="1"/>
</dbReference>
<proteinExistence type="predicted"/>
<dbReference type="PANTHER" id="PTHR11972:SF69">
    <property type="entry name" value="FERRIC REDUCTION OXIDASE 6-RELATED"/>
    <property type="match status" value="1"/>
</dbReference>
<keyword evidence="2 9" id="KW-0812">Transmembrane</keyword>
<sequence length="670" mass="74584">MVLSNLSLSKYKSPGDPPSPRKGTRITPRTCLWPLAGSLVVTFALSIGLTFRSDHHCYAGTCGEWLFPLQARLHVIIWYFWISITVTVLALRAFHPEMQKVLARPLAERKLPLIGKQLTPSGALMFLWVISLYGIVVGVWWIRLRDYFVGRAIAGGIAEGGNRLAAIALTGHLADITMGMVMLPISRHSALASFFKLSVATTLTNHMFAAYTLFTLVLSHGFLYVSWVPVHNSLSVQLRTVIPVLNPTYLYHETWPGNTTSLGIWRASLIFTGLAAVVIMFAIFITTLPTIRRKHFNLFYFTHIFSIVMVIIICLHASTMFYCTAPGLAMWFLDWGMRLHELRRTLDGEISTIGNGWYCVTMPLPRARLSGCSCRSPLAHFYIHHSGSSIRELHPFTTITHLASRNSTTPASEDDFPIQFLFRKRGKPIADQSVTETRLNRYLAIPRLLRTKKQRIQSTQWTDRLASLVDEQQGPMRSAQATTMDLTPMTTSTATSAPPIVYPFPRIDVSLRLEGPYFTPADPSRYNTVVCLVAGTGISGAIAIAAAFTEAQRSCTENDCCPPSTCGPSTAPSIHRWRKCIVIWSVKAADAITIPFFDIDRTPGLEVQTHVTGEGRKRVDVGDALAEMRKRDPEGKMWVYISGPNAFIEVGSRACKAQAGVDWYAASWDI</sequence>
<dbReference type="Pfam" id="PF01794">
    <property type="entry name" value="Ferric_reduct"/>
    <property type="match status" value="1"/>
</dbReference>
<dbReference type="InterPro" id="IPR039261">
    <property type="entry name" value="FNR_nucleotide-bd"/>
</dbReference>